<keyword evidence="1" id="KW-1133">Transmembrane helix</keyword>
<comment type="caution">
    <text evidence="2">The sequence shown here is derived from an EMBL/GenBank/DDBJ whole genome shotgun (WGS) entry which is preliminary data.</text>
</comment>
<feature type="transmembrane region" description="Helical" evidence="1">
    <location>
        <begin position="137"/>
        <end position="155"/>
    </location>
</feature>
<evidence type="ECO:0000256" key="1">
    <source>
        <dbReference type="SAM" id="Phobius"/>
    </source>
</evidence>
<keyword evidence="1" id="KW-0812">Transmembrane</keyword>
<gene>
    <name evidence="2" type="ORF">KHY36_07420</name>
</gene>
<feature type="transmembrane region" description="Helical" evidence="1">
    <location>
        <begin position="184"/>
        <end position="200"/>
    </location>
</feature>
<keyword evidence="1" id="KW-0472">Membrane</keyword>
<dbReference type="EMBL" id="JAGZGG010000014">
    <property type="protein sequence ID" value="MBS5332340.1"/>
    <property type="molecule type" value="Genomic_DNA"/>
</dbReference>
<dbReference type="AlphaFoldDB" id="A0A943DBC8"/>
<name>A0A943DBC8_9FIRM</name>
<dbReference type="Proteomes" id="UP000759273">
    <property type="component" value="Unassembled WGS sequence"/>
</dbReference>
<accession>A0A943DBC8</accession>
<feature type="transmembrane region" description="Helical" evidence="1">
    <location>
        <begin position="363"/>
        <end position="384"/>
    </location>
</feature>
<protein>
    <submittedName>
        <fullName evidence="2">Uncharacterized protein</fullName>
    </submittedName>
</protein>
<feature type="transmembrane region" description="Helical" evidence="1">
    <location>
        <begin position="422"/>
        <end position="439"/>
    </location>
</feature>
<feature type="transmembrane region" description="Helical" evidence="1">
    <location>
        <begin position="391"/>
        <end position="410"/>
    </location>
</feature>
<evidence type="ECO:0000313" key="3">
    <source>
        <dbReference type="Proteomes" id="UP000759273"/>
    </source>
</evidence>
<evidence type="ECO:0000313" key="2">
    <source>
        <dbReference type="EMBL" id="MBS5332340.1"/>
    </source>
</evidence>
<reference evidence="2" key="1">
    <citation type="submission" date="2021-02" db="EMBL/GenBank/DDBJ databases">
        <title>Infant gut strain persistence is associated with maternal origin, phylogeny, and functional potential including surface adhesion and iron acquisition.</title>
        <authorList>
            <person name="Lou Y.C."/>
        </authorList>
    </citation>
    <scope>NUCLEOTIDE SEQUENCE</scope>
    <source>
        <strain evidence="2">L3_101_000M1_dasL3_101_000M1_concoct_87</strain>
    </source>
</reference>
<feature type="transmembrane region" description="Helical" evidence="1">
    <location>
        <begin position="212"/>
        <end position="231"/>
    </location>
</feature>
<organism evidence="2 3">
    <name type="scientific">Subdoligranulum variabile</name>
    <dbReference type="NCBI Taxonomy" id="214851"/>
    <lineage>
        <taxon>Bacteria</taxon>
        <taxon>Bacillati</taxon>
        <taxon>Bacillota</taxon>
        <taxon>Clostridia</taxon>
        <taxon>Eubacteriales</taxon>
        <taxon>Oscillospiraceae</taxon>
        <taxon>Subdoligranulum</taxon>
    </lineage>
</organism>
<proteinExistence type="predicted"/>
<feature type="transmembrane region" description="Helical" evidence="1">
    <location>
        <begin position="15"/>
        <end position="33"/>
    </location>
</feature>
<sequence length="452" mass="51471">MHKIKKFAAEHKREIIFAAIYLLIVVFRFSWFYTHETAIVYRDSQDYLAYDPIRALQGSAVNGRAPVYGTILYLIRIIVGEWHQLHAATFLQELVGIAVLPLFSAALRRVGVGTRVRAAVLLLYGFCPAVYGWDNVVLTESLSLSATVVFFFLIVRYIQERRFWDGAGALLVTVWLIFLRPQFLTYLAMLMVFFVWRMFYADKKEKKDLGILLALGAVAALGIIVYCASFSNQFGIFSLTDAGPRQDLRVCVDRGYYKDFADEDARQIVEDAIAEDTGIDGYAVGKLLSVYGNAKGQKLAKDFFRTNAVRYIKDTCNVMWNYRAIELSAYGLELRYGDDRVYNLCLAIAQEGELLANPLEHWLTLYVAYILSLLWGVVMVIAWVQQKRPPWLHMALFALLMCTTFLTFFITCGEYMRTMITVVPYMFICMGMAVQRLIVPHGLVSACPKGEK</sequence>